<reference evidence="3" key="1">
    <citation type="submission" date="2016-08" db="EMBL/GenBank/DDBJ databases">
        <authorList>
            <person name="Seilhamer J.J."/>
        </authorList>
    </citation>
    <scope>NUCLEOTIDE SEQUENCE</scope>
    <source>
        <strain evidence="3">86</strain>
    </source>
</reference>
<dbReference type="InterPro" id="IPR013094">
    <property type="entry name" value="AB_hydrolase_3"/>
</dbReference>
<dbReference type="Pfam" id="PF07859">
    <property type="entry name" value="Abhydrolase_3"/>
    <property type="match status" value="1"/>
</dbReference>
<dbReference type="InterPro" id="IPR050300">
    <property type="entry name" value="GDXG_lipolytic_enzyme"/>
</dbReference>
<accession>A0A212M0P6</accession>
<dbReference type="PANTHER" id="PTHR48081">
    <property type="entry name" value="AB HYDROLASE SUPERFAMILY PROTEIN C4A8.06C"/>
    <property type="match status" value="1"/>
</dbReference>
<evidence type="ECO:0000256" key="1">
    <source>
        <dbReference type="ARBA" id="ARBA00022801"/>
    </source>
</evidence>
<sequence length="286" mass="32283">MNETEIFSLITAENIKLHASLQRAKNKSKNTTIIYLHGGGLLYGVRDDLPELYINKFLQAGYDFLALDYPLAPESSLDQIFTSAFAMLSYYLNNTDSVFKLNNNNYVLMGRSAGAYLAFMLCDRLIKNKARLPAAIISFYGYARLTDSQFTTPSKHYNQLAKVPDEYIANIIADGPVTSGPMAERFSLYIKARQEGTWLTYLCGPEDPAKYSLTDEALRALPPTILAAATLDPDVPYRMSKSLLKLIPDSTLITIYKEVHDFDRDLNDEAGRLAYDEIIEWLEKRV</sequence>
<protein>
    <recommendedName>
        <fullName evidence="2">Alpha/beta hydrolase fold-3 domain-containing protein</fullName>
    </recommendedName>
</protein>
<gene>
    <name evidence="3" type="ORF">KL86SPO_70221</name>
</gene>
<dbReference type="AlphaFoldDB" id="A0A212M0P6"/>
<dbReference type="GO" id="GO:0016787">
    <property type="term" value="F:hydrolase activity"/>
    <property type="evidence" value="ECO:0007669"/>
    <property type="project" value="UniProtKB-KW"/>
</dbReference>
<dbReference type="InterPro" id="IPR029058">
    <property type="entry name" value="AB_hydrolase_fold"/>
</dbReference>
<dbReference type="SUPFAM" id="SSF53474">
    <property type="entry name" value="alpha/beta-Hydrolases"/>
    <property type="match status" value="1"/>
</dbReference>
<evidence type="ECO:0000259" key="2">
    <source>
        <dbReference type="Pfam" id="PF07859"/>
    </source>
</evidence>
<dbReference type="PANTHER" id="PTHR48081:SF3">
    <property type="entry name" value="ALPHA_BETA HYDROLASE FOLD-3 DOMAIN-CONTAINING PROTEIN"/>
    <property type="match status" value="1"/>
</dbReference>
<proteinExistence type="predicted"/>
<name>A0A212M0P6_9FIRM</name>
<dbReference type="RefSeq" id="WP_075756938.1">
    <property type="nucleotide sequence ID" value="NZ_LT608335.1"/>
</dbReference>
<dbReference type="Gene3D" id="3.40.50.1820">
    <property type="entry name" value="alpha/beta hydrolase"/>
    <property type="match status" value="1"/>
</dbReference>
<keyword evidence="1" id="KW-0378">Hydrolase</keyword>
<evidence type="ECO:0000313" key="3">
    <source>
        <dbReference type="EMBL" id="SCM83363.1"/>
    </source>
</evidence>
<feature type="domain" description="Alpha/beta hydrolase fold-3" evidence="2">
    <location>
        <begin position="33"/>
        <end position="233"/>
    </location>
</feature>
<organism evidence="3">
    <name type="scientific">uncultured Sporomusa sp</name>
    <dbReference type="NCBI Taxonomy" id="307249"/>
    <lineage>
        <taxon>Bacteria</taxon>
        <taxon>Bacillati</taxon>
        <taxon>Bacillota</taxon>
        <taxon>Negativicutes</taxon>
        <taxon>Selenomonadales</taxon>
        <taxon>Sporomusaceae</taxon>
        <taxon>Sporomusa</taxon>
        <taxon>environmental samples</taxon>
    </lineage>
</organism>
<dbReference type="EMBL" id="FMJE01000007">
    <property type="protein sequence ID" value="SCM83363.1"/>
    <property type="molecule type" value="Genomic_DNA"/>
</dbReference>